<evidence type="ECO:0000259" key="4">
    <source>
        <dbReference type="PROSITE" id="PS50850"/>
    </source>
</evidence>
<evidence type="ECO:0000256" key="3">
    <source>
        <dbReference type="SAM" id="Phobius"/>
    </source>
</evidence>
<feature type="region of interest" description="Disordered" evidence="2">
    <location>
        <begin position="1"/>
        <end position="48"/>
    </location>
</feature>
<dbReference type="InParanoid" id="A0A2T3B380"/>
<feature type="transmembrane region" description="Helical" evidence="3">
    <location>
        <begin position="172"/>
        <end position="196"/>
    </location>
</feature>
<dbReference type="RefSeq" id="XP_024721349.1">
    <property type="nucleotide sequence ID" value="XM_024860613.1"/>
</dbReference>
<dbReference type="AlphaFoldDB" id="A0A2T3B380"/>
<feature type="region of interest" description="Disordered" evidence="2">
    <location>
        <begin position="483"/>
        <end position="521"/>
    </location>
</feature>
<dbReference type="GO" id="GO:0016020">
    <property type="term" value="C:membrane"/>
    <property type="evidence" value="ECO:0007669"/>
    <property type="project" value="UniProtKB-SubCell"/>
</dbReference>
<proteinExistence type="predicted"/>
<feature type="transmembrane region" description="Helical" evidence="3">
    <location>
        <begin position="122"/>
        <end position="143"/>
    </location>
</feature>
<feature type="transmembrane region" description="Helical" evidence="3">
    <location>
        <begin position="322"/>
        <end position="342"/>
    </location>
</feature>
<feature type="transmembrane region" description="Helical" evidence="3">
    <location>
        <begin position="239"/>
        <end position="257"/>
    </location>
</feature>
<feature type="domain" description="Major facilitator superfamily (MFS) profile" evidence="4">
    <location>
        <begin position="82"/>
        <end position="521"/>
    </location>
</feature>
<dbReference type="OrthoDB" id="2105912at2759"/>
<keyword evidence="3" id="KW-0472">Membrane</keyword>
<dbReference type="CDD" id="cd17324">
    <property type="entry name" value="MFS_NepI_like"/>
    <property type="match status" value="1"/>
</dbReference>
<accession>A0A2T3B380</accession>
<comment type="subcellular location">
    <subcellularLocation>
        <location evidence="1">Membrane</location>
        <topology evidence="1">Multi-pass membrane protein</topology>
    </subcellularLocation>
</comment>
<name>A0A2T3B380_AMORE</name>
<protein>
    <recommendedName>
        <fullName evidence="4">Major facilitator superfamily (MFS) profile domain-containing protein</fullName>
    </recommendedName>
</protein>
<dbReference type="STRING" id="857342.A0A2T3B380"/>
<keyword evidence="3" id="KW-1133">Transmembrane helix</keyword>
<keyword evidence="6" id="KW-1185">Reference proteome</keyword>
<dbReference type="PANTHER" id="PTHR42910:SF1">
    <property type="entry name" value="MAJOR FACILITATOR SUPERFAMILY (MFS) PROFILE DOMAIN-CONTAINING PROTEIN"/>
    <property type="match status" value="1"/>
</dbReference>
<feature type="transmembrane region" description="Helical" evidence="3">
    <location>
        <begin position="83"/>
        <end position="102"/>
    </location>
</feature>
<dbReference type="SUPFAM" id="SSF103473">
    <property type="entry name" value="MFS general substrate transporter"/>
    <property type="match status" value="1"/>
</dbReference>
<feature type="transmembrane region" description="Helical" evidence="3">
    <location>
        <begin position="208"/>
        <end position="227"/>
    </location>
</feature>
<dbReference type="InterPro" id="IPR020846">
    <property type="entry name" value="MFS_dom"/>
</dbReference>
<dbReference type="InterPro" id="IPR036259">
    <property type="entry name" value="MFS_trans_sf"/>
</dbReference>
<feature type="compositionally biased region" description="Basic and acidic residues" evidence="2">
    <location>
        <begin position="508"/>
        <end position="521"/>
    </location>
</feature>
<gene>
    <name evidence="5" type="ORF">M430DRAFT_100176</name>
</gene>
<evidence type="ECO:0000313" key="6">
    <source>
        <dbReference type="Proteomes" id="UP000241818"/>
    </source>
</evidence>
<dbReference type="Gene3D" id="1.20.1250.20">
    <property type="entry name" value="MFS general substrate transporter like domains"/>
    <property type="match status" value="1"/>
</dbReference>
<evidence type="ECO:0000313" key="5">
    <source>
        <dbReference type="EMBL" id="PSS20079.1"/>
    </source>
</evidence>
<feature type="transmembrane region" description="Helical" evidence="3">
    <location>
        <begin position="354"/>
        <end position="373"/>
    </location>
</feature>
<dbReference type="InterPro" id="IPR011701">
    <property type="entry name" value="MFS"/>
</dbReference>
<dbReference type="Proteomes" id="UP000241818">
    <property type="component" value="Unassembled WGS sequence"/>
</dbReference>
<dbReference type="PANTHER" id="PTHR42910">
    <property type="entry name" value="TRANSPORTER SCO4007-RELATED"/>
    <property type="match status" value="1"/>
</dbReference>
<evidence type="ECO:0000256" key="1">
    <source>
        <dbReference type="ARBA" id="ARBA00004141"/>
    </source>
</evidence>
<keyword evidence="3" id="KW-0812">Transmembrane</keyword>
<evidence type="ECO:0000256" key="2">
    <source>
        <dbReference type="SAM" id="MobiDB-lite"/>
    </source>
</evidence>
<dbReference type="PROSITE" id="PS50850">
    <property type="entry name" value="MFS"/>
    <property type="match status" value="1"/>
</dbReference>
<dbReference type="GO" id="GO:0022857">
    <property type="term" value="F:transmembrane transporter activity"/>
    <property type="evidence" value="ECO:0007669"/>
    <property type="project" value="InterPro"/>
</dbReference>
<sequence>MADEKDSDAGIAPPLSPSSTPHEHDQDKDAEDVREATSTRSPDDKRPFAQIRENQFAKKCWAVVTWTPKRCRWDPDDPPKFNLALNLLFGFAGTFTVANLYYSHPILNILADEFNVSDERASLVPTVMQAGYAAGLLFLCPLGDIFRRRAFVLILVLFTATIWLGLCLTKSYPVFLALSCIAAITTVTPQLMLPLVGELAPAHRRATALSIVVSGLLLGMLIARLLSGILTQYTTWRSIYWFSLGVQYLIFALLFLFMPDYPSANPDGIHYFRILSSILMLLLRSPVLVQACLIGFFTSSIFTSYWTTLTFLLASPPYSYPPVIIALFALLGISAMLLAPLYSRHITDRFIPHLTILLGLLYVLIGTIIGTYARPHSTVAGPIIQALLMDLGLQTAQIANRANIYAIDPRARNRLNTAYMVAAFSGQLTGTAAGNRLYAAGGWVRSGSASVGFVCAALVVWAARGPWEKGWVGWGGGWSVRRRDVGERTSGQGGSQGGDVESSPPPAMDKEEEKEEKNAQS</sequence>
<dbReference type="Pfam" id="PF07690">
    <property type="entry name" value="MFS_1"/>
    <property type="match status" value="1"/>
</dbReference>
<dbReference type="EMBL" id="KZ679010">
    <property type="protein sequence ID" value="PSS20079.1"/>
    <property type="molecule type" value="Genomic_DNA"/>
</dbReference>
<feature type="transmembrane region" description="Helical" evidence="3">
    <location>
        <begin position="150"/>
        <end position="166"/>
    </location>
</feature>
<feature type="compositionally biased region" description="Basic and acidic residues" evidence="2">
    <location>
        <begin position="21"/>
        <end position="47"/>
    </location>
</feature>
<dbReference type="GeneID" id="36568694"/>
<reference evidence="5 6" key="1">
    <citation type="journal article" date="2018" name="New Phytol.">
        <title>Comparative genomics and transcriptomics depict ericoid mycorrhizal fungi as versatile saprotrophs and plant mutualists.</title>
        <authorList>
            <person name="Martino E."/>
            <person name="Morin E."/>
            <person name="Grelet G.A."/>
            <person name="Kuo A."/>
            <person name="Kohler A."/>
            <person name="Daghino S."/>
            <person name="Barry K.W."/>
            <person name="Cichocki N."/>
            <person name="Clum A."/>
            <person name="Dockter R.B."/>
            <person name="Hainaut M."/>
            <person name="Kuo R.C."/>
            <person name="LaButti K."/>
            <person name="Lindahl B.D."/>
            <person name="Lindquist E.A."/>
            <person name="Lipzen A."/>
            <person name="Khouja H.R."/>
            <person name="Magnuson J."/>
            <person name="Murat C."/>
            <person name="Ohm R.A."/>
            <person name="Singer S.W."/>
            <person name="Spatafora J.W."/>
            <person name="Wang M."/>
            <person name="Veneault-Fourrey C."/>
            <person name="Henrissat B."/>
            <person name="Grigoriev I.V."/>
            <person name="Martin F.M."/>
            <person name="Perotto S."/>
        </authorList>
    </citation>
    <scope>NUCLEOTIDE SEQUENCE [LARGE SCALE GENOMIC DNA]</scope>
    <source>
        <strain evidence="5 6">ATCC 22711</strain>
    </source>
</reference>
<organism evidence="5 6">
    <name type="scientific">Amorphotheca resinae ATCC 22711</name>
    <dbReference type="NCBI Taxonomy" id="857342"/>
    <lineage>
        <taxon>Eukaryota</taxon>
        <taxon>Fungi</taxon>
        <taxon>Dikarya</taxon>
        <taxon>Ascomycota</taxon>
        <taxon>Pezizomycotina</taxon>
        <taxon>Leotiomycetes</taxon>
        <taxon>Helotiales</taxon>
        <taxon>Amorphothecaceae</taxon>
        <taxon>Amorphotheca</taxon>
    </lineage>
</organism>